<protein>
    <submittedName>
        <fullName evidence="1">Uncharacterized protein</fullName>
    </submittedName>
</protein>
<keyword evidence="2" id="KW-1185">Reference proteome</keyword>
<reference evidence="1" key="1">
    <citation type="submission" date="2018-11" db="EMBL/GenBank/DDBJ databases">
        <authorList>
            <person name="Alioto T."/>
            <person name="Alioto T."/>
        </authorList>
    </citation>
    <scope>NUCLEOTIDE SEQUENCE</scope>
</reference>
<feature type="non-terminal residue" evidence="1">
    <location>
        <position position="1"/>
    </location>
</feature>
<accession>A0A8B6CKT7</accession>
<proteinExistence type="predicted"/>
<evidence type="ECO:0000313" key="2">
    <source>
        <dbReference type="Proteomes" id="UP000596742"/>
    </source>
</evidence>
<dbReference type="EMBL" id="UYJE01001893">
    <property type="protein sequence ID" value="VDI06060.1"/>
    <property type="molecule type" value="Genomic_DNA"/>
</dbReference>
<dbReference type="AlphaFoldDB" id="A0A8B6CKT7"/>
<name>A0A8B6CKT7_MYTGA</name>
<dbReference type="OrthoDB" id="10626640at2759"/>
<comment type="caution">
    <text evidence="1">The sequence shown here is derived from an EMBL/GenBank/DDBJ whole genome shotgun (WGS) entry which is preliminary data.</text>
</comment>
<gene>
    <name evidence="1" type="ORF">MGAL_10B085071</name>
</gene>
<sequence>MVLKGQIRTQDGMYEVENLVTINGTQQGQIEQRISTINGTQQGQIRTQWYVRGTNKKPGCMYEVEDLVTINGTQQGQIGTPGWYVRGREFSHINGTNRDKIRTQ</sequence>
<organism evidence="1 2">
    <name type="scientific">Mytilus galloprovincialis</name>
    <name type="common">Mediterranean mussel</name>
    <dbReference type="NCBI Taxonomy" id="29158"/>
    <lineage>
        <taxon>Eukaryota</taxon>
        <taxon>Metazoa</taxon>
        <taxon>Spiralia</taxon>
        <taxon>Lophotrochozoa</taxon>
        <taxon>Mollusca</taxon>
        <taxon>Bivalvia</taxon>
        <taxon>Autobranchia</taxon>
        <taxon>Pteriomorphia</taxon>
        <taxon>Mytilida</taxon>
        <taxon>Mytiloidea</taxon>
        <taxon>Mytilidae</taxon>
        <taxon>Mytilinae</taxon>
        <taxon>Mytilus</taxon>
    </lineage>
</organism>
<dbReference type="Proteomes" id="UP000596742">
    <property type="component" value="Unassembled WGS sequence"/>
</dbReference>
<evidence type="ECO:0000313" key="1">
    <source>
        <dbReference type="EMBL" id="VDI06060.1"/>
    </source>
</evidence>